<dbReference type="InterPro" id="IPR013324">
    <property type="entry name" value="RNA_pol_sigma_r3/r4-like"/>
</dbReference>
<dbReference type="NCBIfam" id="TIGR02937">
    <property type="entry name" value="sigma70-ECF"/>
    <property type="match status" value="1"/>
</dbReference>
<evidence type="ECO:0000256" key="6">
    <source>
        <dbReference type="RuleBase" id="RU000716"/>
    </source>
</evidence>
<evidence type="ECO:0000313" key="9">
    <source>
        <dbReference type="EMBL" id="TDQ55564.1"/>
    </source>
</evidence>
<evidence type="ECO:0000256" key="3">
    <source>
        <dbReference type="ARBA" id="ARBA00023082"/>
    </source>
</evidence>
<evidence type="ECO:0000313" key="10">
    <source>
        <dbReference type="Proteomes" id="UP000295281"/>
    </source>
</evidence>
<accession>A0A4R6V5G0</accession>
<dbReference type="InterPro" id="IPR039425">
    <property type="entry name" value="RNA_pol_sigma-70-like"/>
</dbReference>
<dbReference type="GO" id="GO:0003677">
    <property type="term" value="F:DNA binding"/>
    <property type="evidence" value="ECO:0007669"/>
    <property type="project" value="UniProtKB-KW"/>
</dbReference>
<reference evidence="9 10" key="1">
    <citation type="submission" date="2019-03" db="EMBL/GenBank/DDBJ databases">
        <title>Genomic Encyclopedia of Type Strains, Phase IV (KMG-IV): sequencing the most valuable type-strain genomes for metagenomic binning, comparative biology and taxonomic classification.</title>
        <authorList>
            <person name="Goeker M."/>
        </authorList>
    </citation>
    <scope>NUCLEOTIDE SEQUENCE [LARGE SCALE GENOMIC DNA]</scope>
    <source>
        <strain evidence="9 10">DSM 46770</strain>
    </source>
</reference>
<evidence type="ECO:0000256" key="4">
    <source>
        <dbReference type="ARBA" id="ARBA00023125"/>
    </source>
</evidence>
<feature type="domain" description="RNA polymerase sigma factor 70 region 4 type 2" evidence="8">
    <location>
        <begin position="120"/>
        <end position="171"/>
    </location>
</feature>
<proteinExistence type="inferred from homology"/>
<dbReference type="InterPro" id="IPR000838">
    <property type="entry name" value="RNA_pol_sigma70_ECF_CS"/>
</dbReference>
<keyword evidence="3 6" id="KW-0731">Sigma factor</keyword>
<evidence type="ECO:0000259" key="7">
    <source>
        <dbReference type="Pfam" id="PF04542"/>
    </source>
</evidence>
<dbReference type="SUPFAM" id="SSF88946">
    <property type="entry name" value="Sigma2 domain of RNA polymerase sigma factors"/>
    <property type="match status" value="1"/>
</dbReference>
<dbReference type="SUPFAM" id="SSF88659">
    <property type="entry name" value="Sigma3 and sigma4 domains of RNA polymerase sigma factors"/>
    <property type="match status" value="1"/>
</dbReference>
<dbReference type="CDD" id="cd06171">
    <property type="entry name" value="Sigma70_r4"/>
    <property type="match status" value="1"/>
</dbReference>
<dbReference type="Gene3D" id="1.10.1740.10">
    <property type="match status" value="1"/>
</dbReference>
<dbReference type="OrthoDB" id="3821507at2"/>
<dbReference type="InterPro" id="IPR013249">
    <property type="entry name" value="RNA_pol_sigma70_r4_t2"/>
</dbReference>
<dbReference type="InterPro" id="IPR013325">
    <property type="entry name" value="RNA_pol_sigma_r2"/>
</dbReference>
<keyword evidence="2 6" id="KW-0805">Transcription regulation</keyword>
<dbReference type="GO" id="GO:0006950">
    <property type="term" value="P:response to stress"/>
    <property type="evidence" value="ECO:0007669"/>
    <property type="project" value="UniProtKB-ARBA"/>
</dbReference>
<dbReference type="Proteomes" id="UP000295281">
    <property type="component" value="Unassembled WGS sequence"/>
</dbReference>
<evidence type="ECO:0000259" key="8">
    <source>
        <dbReference type="Pfam" id="PF08281"/>
    </source>
</evidence>
<dbReference type="EMBL" id="SNYN01000001">
    <property type="protein sequence ID" value="TDQ55564.1"/>
    <property type="molecule type" value="Genomic_DNA"/>
</dbReference>
<dbReference type="InterPro" id="IPR036388">
    <property type="entry name" value="WH-like_DNA-bd_sf"/>
</dbReference>
<dbReference type="Pfam" id="PF04542">
    <property type="entry name" value="Sigma70_r2"/>
    <property type="match status" value="1"/>
</dbReference>
<dbReference type="InterPro" id="IPR007627">
    <property type="entry name" value="RNA_pol_sigma70_r2"/>
</dbReference>
<evidence type="ECO:0000256" key="1">
    <source>
        <dbReference type="ARBA" id="ARBA00010641"/>
    </source>
</evidence>
<keyword evidence="4 6" id="KW-0238">DNA-binding</keyword>
<dbReference type="PANTHER" id="PTHR43133:SF61">
    <property type="entry name" value="ECF RNA POLYMERASE SIGMA FACTOR SIGC"/>
    <property type="match status" value="1"/>
</dbReference>
<organism evidence="9 10">
    <name type="scientific">Actinorugispora endophytica</name>
    <dbReference type="NCBI Taxonomy" id="1605990"/>
    <lineage>
        <taxon>Bacteria</taxon>
        <taxon>Bacillati</taxon>
        <taxon>Actinomycetota</taxon>
        <taxon>Actinomycetes</taxon>
        <taxon>Streptosporangiales</taxon>
        <taxon>Nocardiopsidaceae</taxon>
        <taxon>Actinorugispora</taxon>
    </lineage>
</organism>
<dbReference type="GO" id="GO:0006352">
    <property type="term" value="P:DNA-templated transcription initiation"/>
    <property type="evidence" value="ECO:0007669"/>
    <property type="project" value="InterPro"/>
</dbReference>
<sequence length="187" mass="20296">MDDARITALALAARDGGSSAVEEFVRATRPHVWRFTAHLTDVQSADDLTQETFVRALRSLAAFAGRAPARSWLLSIARRTVADRYRSAAARPRAAACPDWQTAAEAGLAGGRARFEEEFALTDLLARLPETRRTAFVLTRLQGFSYAEVAELTGVPVGTVRSRVARAREDLIHALRPAEAPQPVASG</sequence>
<comment type="caution">
    <text evidence="9">The sequence shown here is derived from an EMBL/GenBank/DDBJ whole genome shotgun (WGS) entry which is preliminary data.</text>
</comment>
<evidence type="ECO:0000256" key="2">
    <source>
        <dbReference type="ARBA" id="ARBA00023015"/>
    </source>
</evidence>
<keyword evidence="10" id="KW-1185">Reference proteome</keyword>
<dbReference type="InterPro" id="IPR014284">
    <property type="entry name" value="RNA_pol_sigma-70_dom"/>
</dbReference>
<dbReference type="Pfam" id="PF08281">
    <property type="entry name" value="Sigma70_r4_2"/>
    <property type="match status" value="1"/>
</dbReference>
<gene>
    <name evidence="9" type="ORF">EV190_101896</name>
</gene>
<feature type="domain" description="RNA polymerase sigma-70 region 2" evidence="7">
    <location>
        <begin position="25"/>
        <end position="89"/>
    </location>
</feature>
<dbReference type="PROSITE" id="PS01063">
    <property type="entry name" value="SIGMA70_ECF"/>
    <property type="match status" value="1"/>
</dbReference>
<dbReference type="Gene3D" id="1.10.10.10">
    <property type="entry name" value="Winged helix-like DNA-binding domain superfamily/Winged helix DNA-binding domain"/>
    <property type="match status" value="1"/>
</dbReference>
<dbReference type="RefSeq" id="WP_133740057.1">
    <property type="nucleotide sequence ID" value="NZ_SNYN01000001.1"/>
</dbReference>
<protein>
    <recommendedName>
        <fullName evidence="6">RNA polymerase sigma factor</fullName>
    </recommendedName>
</protein>
<keyword evidence="5 6" id="KW-0804">Transcription</keyword>
<dbReference type="AlphaFoldDB" id="A0A4R6V5G0"/>
<dbReference type="PANTHER" id="PTHR43133">
    <property type="entry name" value="RNA POLYMERASE ECF-TYPE SIGMA FACTO"/>
    <property type="match status" value="1"/>
</dbReference>
<evidence type="ECO:0000256" key="5">
    <source>
        <dbReference type="ARBA" id="ARBA00023163"/>
    </source>
</evidence>
<dbReference type="GO" id="GO:0016987">
    <property type="term" value="F:sigma factor activity"/>
    <property type="evidence" value="ECO:0007669"/>
    <property type="project" value="UniProtKB-KW"/>
</dbReference>
<comment type="similarity">
    <text evidence="1 6">Belongs to the sigma-70 factor family. ECF subfamily.</text>
</comment>
<name>A0A4R6V5G0_9ACTN</name>